<evidence type="ECO:0000313" key="7">
    <source>
        <dbReference type="Proteomes" id="UP000288805"/>
    </source>
</evidence>
<evidence type="ECO:0000256" key="3">
    <source>
        <dbReference type="SAM" id="Coils"/>
    </source>
</evidence>
<feature type="coiled-coil region" evidence="3">
    <location>
        <begin position="666"/>
        <end position="693"/>
    </location>
</feature>
<sequence length="850" mass="96683">MAKKKPTPSPSPSTDSGENVAEAEASVTGECERALLVLRKGNHAKALRLIKDLCVRHPSSAVAHIVQGDILCQFATVIDDLRLKHRHLKSAAESMQRATLLSPDSIEFGYMYASVLFDLCEDGKAYEEVVQECKRALSIKPKKESPVKDSYLGVSIPVKNLMETREALFSLMKTCSLSDSVKNLENADEEEKLESIHLEGSPVLIKSVTKGPIETKEETETQDEKRMEIETRVAEERLLPQRLKTPESHNQTDGACDLFVGPHKPGQRKEYLNEKVIKPHVDQMEQIKTYWNSIDDDKKRGLLKVRICDLKAHFESSKDDTVMEILSEAIGFAEENKSWSFLACCHCDEKFGDIEPYRKHINQKHMGSLSPELCSVMPQEVDRHWADMIVKGRWKPVDIPAALKTLDSHSSAEGGIHKWPLSDDSEREKILEEIHVMFKTLLRRKYLAASHLSLIMEFTVIEMQANFSASQLLTHACGIHDSEKIGSIQEMASGRDKFQIKERVVLSGDSLILLLDKRFLGEAANAANGWAVTFGIKDQGDYALPETDSLVSWLFKGPSMEELEEVWARLREFRKHKGEEIFHILGKEFSLLESLCRRKCEQLGYAKALESVESISLKEYKDRKQPGFVPQSYESLLERRREELEDDDAMSISVRFELDVISNILKEAQGLRADQLERDQNDLESDEDDGSEEGEYVLIALSEKMERHRASPELCKLDARIMQCIDGRKQLEFELAVASSDDYRLVMVILLKLFIRVCTLGELAEKYAKEKYDATTETIHFPAACNGTDELKQLEEGELEFMLEFEANERKVNVVLEYQRRMEDEAKQKHLAEKKKKKKASERLHSIAGC</sequence>
<feature type="region of interest" description="Disordered" evidence="4">
    <location>
        <begin position="827"/>
        <end position="850"/>
    </location>
</feature>
<dbReference type="Proteomes" id="UP000288805">
    <property type="component" value="Unassembled WGS sequence"/>
</dbReference>
<evidence type="ECO:0000256" key="2">
    <source>
        <dbReference type="ARBA" id="ARBA00022801"/>
    </source>
</evidence>
<name>A0A438JID7_VITVI</name>
<feature type="region of interest" description="Disordered" evidence="4">
    <location>
        <begin position="1"/>
        <end position="23"/>
    </location>
</feature>
<dbReference type="PANTHER" id="PTHR22975:SF9">
    <property type="entry name" value="ECHINUS SPLICE FORM 3"/>
    <property type="match status" value="1"/>
</dbReference>
<reference evidence="6 7" key="1">
    <citation type="journal article" date="2018" name="PLoS Genet.">
        <title>Population sequencing reveals clonal diversity and ancestral inbreeding in the grapevine cultivar Chardonnay.</title>
        <authorList>
            <person name="Roach M.J."/>
            <person name="Johnson D.L."/>
            <person name="Bohlmann J."/>
            <person name="van Vuuren H.J."/>
            <person name="Jones S.J."/>
            <person name="Pretorius I.S."/>
            <person name="Schmidt S.A."/>
            <person name="Borneman A.R."/>
        </authorList>
    </citation>
    <scope>NUCLEOTIDE SEQUENCE [LARGE SCALE GENOMIC DNA]</scope>
    <source>
        <strain evidence="7">cv. Chardonnay</strain>
        <tissue evidence="6">Leaf</tissue>
    </source>
</reference>
<dbReference type="SUPFAM" id="SSF48452">
    <property type="entry name" value="TPR-like"/>
    <property type="match status" value="1"/>
</dbReference>
<evidence type="ECO:0000313" key="6">
    <source>
        <dbReference type="EMBL" id="RVX08702.1"/>
    </source>
</evidence>
<evidence type="ECO:0000259" key="5">
    <source>
        <dbReference type="PROSITE" id="PS00028"/>
    </source>
</evidence>
<dbReference type="InterPro" id="IPR052398">
    <property type="entry name" value="Ubiquitin_hydrolase_53/54"/>
</dbReference>
<keyword evidence="2" id="KW-0378">Hydrolase</keyword>
<organism evidence="6 7">
    <name type="scientific">Vitis vinifera</name>
    <name type="common">Grape</name>
    <dbReference type="NCBI Taxonomy" id="29760"/>
    <lineage>
        <taxon>Eukaryota</taxon>
        <taxon>Viridiplantae</taxon>
        <taxon>Streptophyta</taxon>
        <taxon>Embryophyta</taxon>
        <taxon>Tracheophyta</taxon>
        <taxon>Spermatophyta</taxon>
        <taxon>Magnoliopsida</taxon>
        <taxon>eudicotyledons</taxon>
        <taxon>Gunneridae</taxon>
        <taxon>Pentapetalae</taxon>
        <taxon>rosids</taxon>
        <taxon>Vitales</taxon>
        <taxon>Vitaceae</taxon>
        <taxon>Viteae</taxon>
        <taxon>Vitis</taxon>
    </lineage>
</organism>
<evidence type="ECO:0000256" key="4">
    <source>
        <dbReference type="SAM" id="MobiDB-lite"/>
    </source>
</evidence>
<dbReference type="EMBL" id="QGNW01000040">
    <property type="protein sequence ID" value="RVX08702.1"/>
    <property type="molecule type" value="Genomic_DNA"/>
</dbReference>
<dbReference type="PROSITE" id="PS00028">
    <property type="entry name" value="ZINC_FINGER_C2H2_1"/>
    <property type="match status" value="1"/>
</dbReference>
<feature type="compositionally biased region" description="Basic and acidic residues" evidence="4">
    <location>
        <begin position="841"/>
        <end position="850"/>
    </location>
</feature>
<dbReference type="Pfam" id="PF04781">
    <property type="entry name" value="DUF627"/>
    <property type="match status" value="1"/>
</dbReference>
<accession>A0A438JID7</accession>
<gene>
    <name evidence="6" type="ORF">CK203_010812</name>
</gene>
<dbReference type="GO" id="GO:0016787">
    <property type="term" value="F:hydrolase activity"/>
    <property type="evidence" value="ECO:0007669"/>
    <property type="project" value="UniProtKB-KW"/>
</dbReference>
<comment type="caution">
    <text evidence="6">The sequence shown here is derived from an EMBL/GenBank/DDBJ whole genome shotgun (WGS) entry which is preliminary data.</text>
</comment>
<feature type="domain" description="C2H2-type" evidence="5">
    <location>
        <begin position="344"/>
        <end position="365"/>
    </location>
</feature>
<dbReference type="InterPro" id="IPR006865">
    <property type="entry name" value="DUF629"/>
</dbReference>
<proteinExistence type="predicted"/>
<evidence type="ECO:0000256" key="1">
    <source>
        <dbReference type="ARBA" id="ARBA00022786"/>
    </source>
</evidence>
<keyword evidence="3" id="KW-0175">Coiled coil</keyword>
<dbReference type="InterPro" id="IPR013087">
    <property type="entry name" value="Znf_C2H2_type"/>
</dbReference>
<keyword evidence="1" id="KW-0833">Ubl conjugation pathway</keyword>
<protein>
    <recommendedName>
        <fullName evidence="5">C2H2-type domain-containing protein</fullName>
    </recommendedName>
</protein>
<dbReference type="Pfam" id="PF04780">
    <property type="entry name" value="DUF629"/>
    <property type="match status" value="2"/>
</dbReference>
<dbReference type="Gene3D" id="1.25.40.10">
    <property type="entry name" value="Tetratricopeptide repeat domain"/>
    <property type="match status" value="1"/>
</dbReference>
<dbReference type="InterPro" id="IPR006866">
    <property type="entry name" value="DUF627_N"/>
</dbReference>
<dbReference type="InterPro" id="IPR011990">
    <property type="entry name" value="TPR-like_helical_dom_sf"/>
</dbReference>
<dbReference type="PANTHER" id="PTHR22975">
    <property type="entry name" value="UBIQUITIN SPECIFIC PROTEINASE"/>
    <property type="match status" value="1"/>
</dbReference>
<dbReference type="AlphaFoldDB" id="A0A438JID7"/>